<dbReference type="Pfam" id="PF00855">
    <property type="entry name" value="PWWP"/>
    <property type="match status" value="1"/>
</dbReference>
<evidence type="ECO:0000313" key="3">
    <source>
        <dbReference type="EMBL" id="VVB04778.1"/>
    </source>
</evidence>
<dbReference type="PANTHER" id="PTHR10688:SF6">
    <property type="entry name" value="SERINE_THREONINE-KINASE ATM"/>
    <property type="match status" value="1"/>
</dbReference>
<evidence type="ECO:0000259" key="2">
    <source>
        <dbReference type="PROSITE" id="PS50812"/>
    </source>
</evidence>
<dbReference type="OrthoDB" id="21615at2759"/>
<evidence type="ECO:0000313" key="4">
    <source>
        <dbReference type="Proteomes" id="UP000489600"/>
    </source>
</evidence>
<dbReference type="PROSITE" id="PS50812">
    <property type="entry name" value="PWWP"/>
    <property type="match status" value="1"/>
</dbReference>
<dbReference type="AlphaFoldDB" id="A0A565BTT8"/>
<evidence type="ECO:0000256" key="1">
    <source>
        <dbReference type="SAM" id="MobiDB-lite"/>
    </source>
</evidence>
<dbReference type="Gene3D" id="2.30.30.140">
    <property type="match status" value="1"/>
</dbReference>
<reference evidence="3" key="1">
    <citation type="submission" date="2019-07" db="EMBL/GenBank/DDBJ databases">
        <authorList>
            <person name="Dittberner H."/>
        </authorList>
    </citation>
    <scope>NUCLEOTIDE SEQUENCE [LARGE SCALE GENOMIC DNA]</scope>
</reference>
<feature type="compositionally biased region" description="Polar residues" evidence="1">
    <location>
        <begin position="462"/>
        <end position="479"/>
    </location>
</feature>
<dbReference type="Proteomes" id="UP000489600">
    <property type="component" value="Unassembled WGS sequence"/>
</dbReference>
<name>A0A565BTT8_9BRAS</name>
<protein>
    <recommendedName>
        <fullName evidence="2">PWWP domain-containing protein</fullName>
    </recommendedName>
</protein>
<dbReference type="CDD" id="cd05162">
    <property type="entry name" value="PWWP"/>
    <property type="match status" value="1"/>
</dbReference>
<gene>
    <name evidence="3" type="ORF">ANE_LOCUS15222</name>
</gene>
<dbReference type="InterPro" id="IPR052657">
    <property type="entry name" value="PDP_family_Arabidopsis"/>
</dbReference>
<comment type="caution">
    <text evidence="3">The sequence shown here is derived from an EMBL/GenBank/DDBJ whole genome shotgun (WGS) entry which is preliminary data.</text>
</comment>
<feature type="region of interest" description="Disordered" evidence="1">
    <location>
        <begin position="462"/>
        <end position="483"/>
    </location>
</feature>
<dbReference type="SUPFAM" id="SSF63748">
    <property type="entry name" value="Tudor/PWWP/MBT"/>
    <property type="match status" value="1"/>
</dbReference>
<keyword evidence="4" id="KW-1185">Reference proteome</keyword>
<feature type="domain" description="PWWP" evidence="2">
    <location>
        <begin position="97"/>
        <end position="151"/>
    </location>
</feature>
<sequence>MAADSEVQAMAGLKCDGKFPVTEVSMEEDDEGLAQGGGDKVRKIEVSGGNLSLVVDFSGSLTGISSDNVFESNGSCLNENLVTDYGYSDDQSQEFLVGNLVWAMNKSKKWWPGEVVDFKADAKESFMVRYLGQTQLVSWCAASKLKPFKESFEKVVDQRNDMGFLIAVEKAMSLLGNSLKLEMTCSCIAEGNGIMSAQNGKPWKKKPLILCEFSVDRLEPKKFVTELKNLAKCVTNAGVLEMTVIQSRLSAFYSFIGHKKIPMDQLHQNEGRKRFTAIMKPSQFIGSPSIVAGSSRYRFRKQWFRKFVSEVDNVSVRDDLTNTSPSDLISKLKLFAVDYNKCSEETQNIGLIEWFFSKFRISVFHDESAYKMQLANMAGLKDLMRAKDANKGTAQKSSKSEKLGKSKIKPVSGFSVADTEQKTFESQKPEKSKIKLFSGVSVADTEQKTSVLKKAEMSNVETLNGVSTPDNEQKASKPNKSGKTRIQHIIGHSDFSNSVANEPFVKDFQEKSWVQSPPGRASVADTLNRPAATLVPDLNSGGNALASAEFDHVQRPETLIPPKALPQGNETPRPMMVNFQVASPCSTYGISGTGFVSNLTASERNFTSADLFTNFTSSGKKKRGRKRKNVADLPMVAHNSSGIPDLNGITTEPALVMPQVEPTQRRRRRKKEESPNGLTRGITVLFLKFSSQVSMPSRDDLTSTFSAFGPLDASETHVSDSDAQVAFVSSGDAIEAVKSLEKANPFGETLVNFRLQQKLITVQRNIAPRMPVISHVSPVVQLNNTPTSVDSMRQNLMMMTAMLEKSGDSLSRETKAKLKSEITGLLEKVSSMPSSSSS</sequence>
<proteinExistence type="predicted"/>
<organism evidence="3 4">
    <name type="scientific">Arabis nemorensis</name>
    <dbReference type="NCBI Taxonomy" id="586526"/>
    <lineage>
        <taxon>Eukaryota</taxon>
        <taxon>Viridiplantae</taxon>
        <taxon>Streptophyta</taxon>
        <taxon>Embryophyta</taxon>
        <taxon>Tracheophyta</taxon>
        <taxon>Spermatophyta</taxon>
        <taxon>Magnoliopsida</taxon>
        <taxon>eudicotyledons</taxon>
        <taxon>Gunneridae</taxon>
        <taxon>Pentapetalae</taxon>
        <taxon>rosids</taxon>
        <taxon>malvids</taxon>
        <taxon>Brassicales</taxon>
        <taxon>Brassicaceae</taxon>
        <taxon>Arabideae</taxon>
        <taxon>Arabis</taxon>
    </lineage>
</organism>
<dbReference type="EMBL" id="CABITT030000005">
    <property type="protein sequence ID" value="VVB04778.1"/>
    <property type="molecule type" value="Genomic_DNA"/>
</dbReference>
<dbReference type="PANTHER" id="PTHR10688">
    <property type="entry name" value="PWWP DOMAIN-CONTAINING PROTEIN"/>
    <property type="match status" value="1"/>
</dbReference>
<accession>A0A565BTT8</accession>
<dbReference type="InterPro" id="IPR000313">
    <property type="entry name" value="PWWP_dom"/>
</dbReference>